<sequence>MDMNFRLCFLFLLEFFMFIEQQNAQDSAGEYLFSYDNEELPSPILKKAINNLVGIRMVSRPRFDVFFVTQKALLFLLSPIAVLLSIGLTPSQIAFLHAPIIRVTFLSCFMCQRVKNCTKDTCIMYENAFFASLVIFYSKWNRQA</sequence>
<feature type="signal peptide" evidence="2">
    <location>
        <begin position="1"/>
        <end position="24"/>
    </location>
</feature>
<reference evidence="4" key="2">
    <citation type="submission" date="2025-08" db="UniProtKB">
        <authorList>
            <consortium name="RefSeq"/>
        </authorList>
    </citation>
    <scope>IDENTIFICATION</scope>
    <source>
        <tissue evidence="4">Whole sample</tissue>
    </source>
</reference>
<dbReference type="RefSeq" id="XP_022301944.1">
    <property type="nucleotide sequence ID" value="XM_022446236.1"/>
</dbReference>
<dbReference type="Proteomes" id="UP000694844">
    <property type="component" value="Chromosome 1"/>
</dbReference>
<keyword evidence="2" id="KW-0732">Signal</keyword>
<organism evidence="3 4">
    <name type="scientific">Crassostrea virginica</name>
    <name type="common">Eastern oyster</name>
    <dbReference type="NCBI Taxonomy" id="6565"/>
    <lineage>
        <taxon>Eukaryota</taxon>
        <taxon>Metazoa</taxon>
        <taxon>Spiralia</taxon>
        <taxon>Lophotrochozoa</taxon>
        <taxon>Mollusca</taxon>
        <taxon>Bivalvia</taxon>
        <taxon>Autobranchia</taxon>
        <taxon>Pteriomorphia</taxon>
        <taxon>Ostreida</taxon>
        <taxon>Ostreoidea</taxon>
        <taxon>Ostreidae</taxon>
        <taxon>Crassostrea</taxon>
    </lineage>
</organism>
<dbReference type="AlphaFoldDB" id="A0A8B8BGL2"/>
<keyword evidence="1" id="KW-0812">Transmembrane</keyword>
<reference evidence="3" key="1">
    <citation type="submission" date="2024-06" db="UniProtKB">
        <authorList>
            <consortium name="RefSeq"/>
        </authorList>
    </citation>
    <scope>NUCLEOTIDE SEQUENCE [LARGE SCALE GENOMIC DNA]</scope>
</reference>
<feature type="chain" id="PRO_5033984507" evidence="2">
    <location>
        <begin position="25"/>
        <end position="144"/>
    </location>
</feature>
<evidence type="ECO:0000313" key="3">
    <source>
        <dbReference type="Proteomes" id="UP000694844"/>
    </source>
</evidence>
<gene>
    <name evidence="4" type="primary">LOC111109953</name>
</gene>
<protein>
    <submittedName>
        <fullName evidence="4">Uncharacterized protein LOC111109953 isoform X1</fullName>
    </submittedName>
</protein>
<dbReference type="GeneID" id="111109953"/>
<dbReference type="KEGG" id="cvn:111109953"/>
<name>A0A8B8BGL2_CRAVI</name>
<keyword evidence="1" id="KW-1133">Transmembrane helix</keyword>
<keyword evidence="1" id="KW-0472">Membrane</keyword>
<accession>A0A8B8BGL2</accession>
<evidence type="ECO:0000256" key="1">
    <source>
        <dbReference type="SAM" id="Phobius"/>
    </source>
</evidence>
<keyword evidence="3" id="KW-1185">Reference proteome</keyword>
<evidence type="ECO:0000313" key="4">
    <source>
        <dbReference type="RefSeq" id="XP_022301944.1"/>
    </source>
</evidence>
<proteinExistence type="predicted"/>
<dbReference type="OrthoDB" id="10281876at2759"/>
<evidence type="ECO:0000256" key="2">
    <source>
        <dbReference type="SAM" id="SignalP"/>
    </source>
</evidence>
<feature type="transmembrane region" description="Helical" evidence="1">
    <location>
        <begin position="72"/>
        <end position="96"/>
    </location>
</feature>